<proteinExistence type="predicted"/>
<reference evidence="2" key="1">
    <citation type="submission" date="2014-12" db="EMBL/GenBank/DDBJ databases">
        <authorList>
            <person name="Huang H.-H."/>
            <person name="Chen S.-C."/>
            <person name="Lai M.-C."/>
        </authorList>
    </citation>
    <scope>NUCLEOTIDE SEQUENCE</scope>
    <source>
        <strain evidence="2">K1F9705b</strain>
    </source>
</reference>
<dbReference type="Proteomes" id="UP000730161">
    <property type="component" value="Unassembled WGS sequence"/>
</dbReference>
<evidence type="ECO:0000313" key="2">
    <source>
        <dbReference type="EMBL" id="MBR1369015.1"/>
    </source>
</evidence>
<name>A0A8J7W9B3_9EURY</name>
<feature type="region of interest" description="Disordered" evidence="1">
    <location>
        <begin position="1"/>
        <end position="49"/>
    </location>
</feature>
<sequence>MADDIIEEEPLLTGEPSLDIPPAPDVSEDADTEDSAGNGEASDESRHPTVPDAFIRDLKVFGETIRKNPAVVDQIRDVLEYHLVDQTDRRMFARIVNAMTMVLGHSSTMVVATACHINAAPFFEDILKHIGDDEDERAAVSVLQHLTALYGNRVQEAYALSVGTLDEDWFTADINTYRREGEHYWMIDLFLSQYNGKTAHLKMTPESLFQLTMILVGEARKLPADAIDPNLIARYADEIAAFESRFSVKRDECAPPGYA</sequence>
<evidence type="ECO:0000313" key="3">
    <source>
        <dbReference type="Proteomes" id="UP000730161"/>
    </source>
</evidence>
<comment type="caution">
    <text evidence="2">The sequence shown here is derived from an EMBL/GenBank/DDBJ whole genome shotgun (WGS) entry which is preliminary data.</text>
</comment>
<dbReference type="EMBL" id="JWHL01000007">
    <property type="protein sequence ID" value="MBR1369015.1"/>
    <property type="molecule type" value="Genomic_DNA"/>
</dbReference>
<evidence type="ECO:0000256" key="1">
    <source>
        <dbReference type="SAM" id="MobiDB-lite"/>
    </source>
</evidence>
<dbReference type="RefSeq" id="WP_211530681.1">
    <property type="nucleotide sequence ID" value="NZ_JWHL01000007.1"/>
</dbReference>
<feature type="compositionally biased region" description="Acidic residues" evidence="1">
    <location>
        <begin position="1"/>
        <end position="10"/>
    </location>
</feature>
<dbReference type="OrthoDB" id="374159at2157"/>
<accession>A0A8J7W9B3</accession>
<protein>
    <submittedName>
        <fullName evidence="2">Uncharacterized protein</fullName>
    </submittedName>
</protein>
<gene>
    <name evidence="2" type="ORF">RJ53_05655</name>
</gene>
<organism evidence="2 3">
    <name type="scientific">Methanocalculus chunghsingensis</name>
    <dbReference type="NCBI Taxonomy" id="156457"/>
    <lineage>
        <taxon>Archaea</taxon>
        <taxon>Methanobacteriati</taxon>
        <taxon>Methanobacteriota</taxon>
        <taxon>Stenosarchaea group</taxon>
        <taxon>Methanomicrobia</taxon>
        <taxon>Methanomicrobiales</taxon>
        <taxon>Methanocalculaceae</taxon>
        <taxon>Methanocalculus</taxon>
    </lineage>
</organism>
<dbReference type="AlphaFoldDB" id="A0A8J7W9B3"/>
<keyword evidence="3" id="KW-1185">Reference proteome</keyword>